<dbReference type="SUPFAM" id="SSF53474">
    <property type="entry name" value="alpha/beta-Hydrolases"/>
    <property type="match status" value="1"/>
</dbReference>
<dbReference type="PANTHER" id="PTHR11010:SF38">
    <property type="entry name" value="LYSOSOMAL PRO-X CARBOXYPEPTIDASE"/>
    <property type="match status" value="1"/>
</dbReference>
<comment type="similarity">
    <text evidence="1">Belongs to the peptidase S28 family.</text>
</comment>
<dbReference type="GO" id="GO:0070008">
    <property type="term" value="F:serine-type exopeptidase activity"/>
    <property type="evidence" value="ECO:0007669"/>
    <property type="project" value="InterPro"/>
</dbReference>
<evidence type="ECO:0000256" key="3">
    <source>
        <dbReference type="ARBA" id="ARBA00022729"/>
    </source>
</evidence>
<proteinExistence type="inferred from homology"/>
<keyword evidence="5" id="KW-0325">Glycoprotein</keyword>
<evidence type="ECO:0000256" key="2">
    <source>
        <dbReference type="ARBA" id="ARBA00022670"/>
    </source>
</evidence>
<keyword evidence="2" id="KW-0645">Protease</keyword>
<organism evidence="7 8">
    <name type="scientific">Penicillium daleae</name>
    <dbReference type="NCBI Taxonomy" id="63821"/>
    <lineage>
        <taxon>Eukaryota</taxon>
        <taxon>Fungi</taxon>
        <taxon>Dikarya</taxon>
        <taxon>Ascomycota</taxon>
        <taxon>Pezizomycotina</taxon>
        <taxon>Eurotiomycetes</taxon>
        <taxon>Eurotiomycetidae</taxon>
        <taxon>Eurotiales</taxon>
        <taxon>Aspergillaceae</taxon>
        <taxon>Penicillium</taxon>
    </lineage>
</organism>
<evidence type="ECO:0000256" key="1">
    <source>
        <dbReference type="ARBA" id="ARBA00011079"/>
    </source>
</evidence>
<dbReference type="PANTHER" id="PTHR11010">
    <property type="entry name" value="PROTEASE S28 PRO-X CARBOXYPEPTIDASE-RELATED"/>
    <property type="match status" value="1"/>
</dbReference>
<keyword evidence="8" id="KW-1185">Reference proteome</keyword>
<evidence type="ECO:0000256" key="4">
    <source>
        <dbReference type="ARBA" id="ARBA00022801"/>
    </source>
</evidence>
<gene>
    <name evidence="7" type="ORF">N7458_010710</name>
</gene>
<feature type="chain" id="PRO_5041975775" evidence="6">
    <location>
        <begin position="16"/>
        <end position="463"/>
    </location>
</feature>
<evidence type="ECO:0000313" key="7">
    <source>
        <dbReference type="EMBL" id="KAJ5439712.1"/>
    </source>
</evidence>
<comment type="caution">
    <text evidence="7">The sequence shown here is derived from an EMBL/GenBank/DDBJ whole genome shotgun (WGS) entry which is preliminary data.</text>
</comment>
<evidence type="ECO:0000256" key="5">
    <source>
        <dbReference type="ARBA" id="ARBA00023180"/>
    </source>
</evidence>
<dbReference type="GO" id="GO:0008239">
    <property type="term" value="F:dipeptidyl-peptidase activity"/>
    <property type="evidence" value="ECO:0007669"/>
    <property type="project" value="TreeGrafter"/>
</dbReference>
<dbReference type="InterPro" id="IPR008758">
    <property type="entry name" value="Peptidase_S28"/>
</dbReference>
<evidence type="ECO:0000256" key="6">
    <source>
        <dbReference type="SAM" id="SignalP"/>
    </source>
</evidence>
<dbReference type="RefSeq" id="XP_056762941.1">
    <property type="nucleotide sequence ID" value="XM_056914092.1"/>
</dbReference>
<evidence type="ECO:0000313" key="8">
    <source>
        <dbReference type="Proteomes" id="UP001213681"/>
    </source>
</evidence>
<reference evidence="7" key="1">
    <citation type="submission" date="2022-12" db="EMBL/GenBank/DDBJ databases">
        <authorList>
            <person name="Petersen C."/>
        </authorList>
    </citation>
    <scope>NUCLEOTIDE SEQUENCE</scope>
    <source>
        <strain evidence="7">IBT 16125</strain>
    </source>
</reference>
<dbReference type="GO" id="GO:0006508">
    <property type="term" value="P:proteolysis"/>
    <property type="evidence" value="ECO:0007669"/>
    <property type="project" value="UniProtKB-KW"/>
</dbReference>
<dbReference type="Proteomes" id="UP001213681">
    <property type="component" value="Unassembled WGS sequence"/>
</dbReference>
<name>A0AAD6BZS9_9EURO</name>
<dbReference type="GO" id="GO:0017000">
    <property type="term" value="P:antibiotic biosynthetic process"/>
    <property type="evidence" value="ECO:0007669"/>
    <property type="project" value="UniProtKB-ARBA"/>
</dbReference>
<dbReference type="GeneID" id="81604335"/>
<feature type="signal peptide" evidence="6">
    <location>
        <begin position="1"/>
        <end position="15"/>
    </location>
</feature>
<dbReference type="InterPro" id="IPR029058">
    <property type="entry name" value="AB_hydrolase_fold"/>
</dbReference>
<dbReference type="EMBL" id="JAPVEA010000008">
    <property type="protein sequence ID" value="KAJ5439712.1"/>
    <property type="molecule type" value="Genomic_DNA"/>
</dbReference>
<dbReference type="Gene3D" id="3.40.50.1820">
    <property type="entry name" value="alpha/beta hydrolase"/>
    <property type="match status" value="1"/>
</dbReference>
<protein>
    <submittedName>
        <fullName evidence="7">Uncharacterized protein</fullName>
    </submittedName>
</protein>
<accession>A0AAD6BZS9</accession>
<keyword evidence="4" id="KW-0378">Hydrolase</keyword>
<dbReference type="GO" id="GO:0072330">
    <property type="term" value="P:monocarboxylic acid biosynthetic process"/>
    <property type="evidence" value="ECO:0007669"/>
    <property type="project" value="UniProtKB-ARBA"/>
</dbReference>
<dbReference type="Pfam" id="PF05577">
    <property type="entry name" value="Peptidase_S28"/>
    <property type="match status" value="1"/>
</dbReference>
<dbReference type="Gene3D" id="1.20.120.980">
    <property type="entry name" value="Serine carboxypeptidase S28, SKS domain"/>
    <property type="match status" value="1"/>
</dbReference>
<dbReference type="AlphaFoldDB" id="A0AAD6BZS9"/>
<reference evidence="7" key="2">
    <citation type="journal article" date="2023" name="IMA Fungus">
        <title>Comparative genomic study of the Penicillium genus elucidates a diverse pangenome and 15 lateral gene transfer events.</title>
        <authorList>
            <person name="Petersen C."/>
            <person name="Sorensen T."/>
            <person name="Nielsen M.R."/>
            <person name="Sondergaard T.E."/>
            <person name="Sorensen J.L."/>
            <person name="Fitzpatrick D.A."/>
            <person name="Frisvad J.C."/>
            <person name="Nielsen K.L."/>
        </authorList>
    </citation>
    <scope>NUCLEOTIDE SEQUENCE</scope>
    <source>
        <strain evidence="7">IBT 16125</strain>
    </source>
</reference>
<sequence length="463" mass="51387">MKLLFLAMFSNIGFSLQCDYSDTQFREQKVDHFGKSMKTFKQQYQIIDDFYKSGGPILFYQGAENDRISCLSDYSLAHYANETGGLLVQIEHRYFGDSLPFGPINSTLTYNWDYLTLNNVMMDSVEFVQFIKKNSTFTNAKTIVFGGSYGGYLATMLRLNHGGIFDGAVATGFPLYLNGADFPNNTYNDVNNVIQDMSKTAADRINGTFSELLKYYTSGRTHELTTKLNLCTEPRNATDIAILSTIFASGLQRLSQFNFPMAAVANVSFPIQYIVNQTLHSSDPLAALVAFTPIYAKSVNMAQLNCFDWAAGGSAGVGGAGGVQEGPYFHMVCTYFPISMDNTPENTIFPAENASQYACGTMFGPGKTKMLTQVVLEQEYNYSLEKISNLTNFIGLWGQYDPLTALFPYDFPLKSSRRAARKIFVSGMAHTGDMIAQSPLDPDALIQARSTIVQYIKDWSALS</sequence>
<keyword evidence="3 6" id="KW-0732">Signal</keyword>
<dbReference type="InterPro" id="IPR042269">
    <property type="entry name" value="Ser_carbopepase_S28_SKS"/>
</dbReference>